<organism evidence="2 3">
    <name type="scientific">Paraburkholderia sediminicola</name>
    <dbReference type="NCBI Taxonomy" id="458836"/>
    <lineage>
        <taxon>Bacteria</taxon>
        <taxon>Pseudomonadati</taxon>
        <taxon>Pseudomonadota</taxon>
        <taxon>Betaproteobacteria</taxon>
        <taxon>Burkholderiales</taxon>
        <taxon>Burkholderiaceae</taxon>
        <taxon>Paraburkholderia</taxon>
    </lineage>
</organism>
<evidence type="ECO:0000256" key="1">
    <source>
        <dbReference type="SAM" id="Phobius"/>
    </source>
</evidence>
<keyword evidence="1" id="KW-0472">Membrane</keyword>
<feature type="transmembrane region" description="Helical" evidence="1">
    <location>
        <begin position="7"/>
        <end position="27"/>
    </location>
</feature>
<dbReference type="RefSeq" id="WP_175051630.1">
    <property type="nucleotide sequence ID" value="NZ_CADIKC010000004.1"/>
</dbReference>
<keyword evidence="1" id="KW-0812">Transmembrane</keyword>
<reference evidence="2 3" key="1">
    <citation type="submission" date="2020-04" db="EMBL/GenBank/DDBJ databases">
        <authorList>
            <person name="De Canck E."/>
        </authorList>
    </citation>
    <scope>NUCLEOTIDE SEQUENCE [LARGE SCALE GENOMIC DNA]</scope>
    <source>
        <strain evidence="2 3">LMG 24238</strain>
    </source>
</reference>
<dbReference type="Proteomes" id="UP000494255">
    <property type="component" value="Unassembled WGS sequence"/>
</dbReference>
<name>A0A6J5BBT2_9BURK</name>
<sequence>MRPTVRNHCIVITVFSIAAVGLTQPYLPRGGALEYSLIGTVSLIGGLIGHMLYRNVWGDVF</sequence>
<keyword evidence="1" id="KW-1133">Transmembrane helix</keyword>
<proteinExistence type="predicted"/>
<dbReference type="GeneID" id="97042223"/>
<dbReference type="AlphaFoldDB" id="A0A6J5BBT2"/>
<evidence type="ECO:0000313" key="3">
    <source>
        <dbReference type="Proteomes" id="UP000494255"/>
    </source>
</evidence>
<keyword evidence="3" id="KW-1185">Reference proteome</keyword>
<dbReference type="EMBL" id="CADIKC010000004">
    <property type="protein sequence ID" value="CAB3700426.1"/>
    <property type="molecule type" value="Genomic_DNA"/>
</dbReference>
<accession>A0A6J5BBT2</accession>
<protein>
    <submittedName>
        <fullName evidence="2">Uncharacterized protein</fullName>
    </submittedName>
</protein>
<feature type="transmembrane region" description="Helical" evidence="1">
    <location>
        <begin position="33"/>
        <end position="53"/>
    </location>
</feature>
<evidence type="ECO:0000313" key="2">
    <source>
        <dbReference type="EMBL" id="CAB3700426.1"/>
    </source>
</evidence>
<gene>
    <name evidence="2" type="ORF">LMG24238_03606</name>
</gene>